<keyword evidence="2" id="KW-1185">Reference proteome</keyword>
<name>A0A6A5XTU3_9PLEO</name>
<organism evidence="1 2">
    <name type="scientific">Aaosphaeria arxii CBS 175.79</name>
    <dbReference type="NCBI Taxonomy" id="1450172"/>
    <lineage>
        <taxon>Eukaryota</taxon>
        <taxon>Fungi</taxon>
        <taxon>Dikarya</taxon>
        <taxon>Ascomycota</taxon>
        <taxon>Pezizomycotina</taxon>
        <taxon>Dothideomycetes</taxon>
        <taxon>Pleosporomycetidae</taxon>
        <taxon>Pleosporales</taxon>
        <taxon>Pleosporales incertae sedis</taxon>
        <taxon>Aaosphaeria</taxon>
    </lineage>
</organism>
<reference evidence="1" key="1">
    <citation type="journal article" date="2020" name="Stud. Mycol.">
        <title>101 Dothideomycetes genomes: a test case for predicting lifestyles and emergence of pathogens.</title>
        <authorList>
            <person name="Haridas S."/>
            <person name="Albert R."/>
            <person name="Binder M."/>
            <person name="Bloem J."/>
            <person name="Labutti K."/>
            <person name="Salamov A."/>
            <person name="Andreopoulos B."/>
            <person name="Baker S."/>
            <person name="Barry K."/>
            <person name="Bills G."/>
            <person name="Bluhm B."/>
            <person name="Cannon C."/>
            <person name="Castanera R."/>
            <person name="Culley D."/>
            <person name="Daum C."/>
            <person name="Ezra D."/>
            <person name="Gonzalez J."/>
            <person name="Henrissat B."/>
            <person name="Kuo A."/>
            <person name="Liang C."/>
            <person name="Lipzen A."/>
            <person name="Lutzoni F."/>
            <person name="Magnuson J."/>
            <person name="Mondo S."/>
            <person name="Nolan M."/>
            <person name="Ohm R."/>
            <person name="Pangilinan J."/>
            <person name="Park H.-J."/>
            <person name="Ramirez L."/>
            <person name="Alfaro M."/>
            <person name="Sun H."/>
            <person name="Tritt A."/>
            <person name="Yoshinaga Y."/>
            <person name="Zwiers L.-H."/>
            <person name="Turgeon B."/>
            <person name="Goodwin S."/>
            <person name="Spatafora J."/>
            <person name="Crous P."/>
            <person name="Grigoriev I."/>
        </authorList>
    </citation>
    <scope>NUCLEOTIDE SEQUENCE</scope>
    <source>
        <strain evidence="1">CBS 175.79</strain>
    </source>
</reference>
<dbReference type="Proteomes" id="UP000799778">
    <property type="component" value="Unassembled WGS sequence"/>
</dbReference>
<dbReference type="AlphaFoldDB" id="A0A6A5XTU3"/>
<evidence type="ECO:0000313" key="1">
    <source>
        <dbReference type="EMBL" id="KAF2016775.1"/>
    </source>
</evidence>
<accession>A0A6A5XTU3</accession>
<sequence>MSLHVSVSVHPLPPLPHEGDDHVVDWITTPYSKWSIWSHLVYPGSRRYAAAAGRMPLAFCNVSCQLHSHT</sequence>
<proteinExistence type="predicted"/>
<gene>
    <name evidence="1" type="ORF">BU24DRAFT_423129</name>
</gene>
<dbReference type="EMBL" id="ML978069">
    <property type="protein sequence ID" value="KAF2016775.1"/>
    <property type="molecule type" value="Genomic_DNA"/>
</dbReference>
<evidence type="ECO:0000313" key="2">
    <source>
        <dbReference type="Proteomes" id="UP000799778"/>
    </source>
</evidence>
<protein>
    <submittedName>
        <fullName evidence="1">Uncharacterized protein</fullName>
    </submittedName>
</protein>
<dbReference type="RefSeq" id="XP_033385114.1">
    <property type="nucleotide sequence ID" value="XM_033528161.1"/>
</dbReference>
<dbReference type="GeneID" id="54285558"/>